<accession>A0A928VSQ1</accession>
<name>A0A928VSQ1_9CYAN</name>
<protein>
    <submittedName>
        <fullName evidence="2">Glycosyltransferase</fullName>
    </submittedName>
</protein>
<keyword evidence="1" id="KW-0808">Transferase</keyword>
<dbReference type="EMBL" id="JADEXN010000024">
    <property type="protein sequence ID" value="MBE9039679.1"/>
    <property type="molecule type" value="Genomic_DNA"/>
</dbReference>
<proteinExistence type="predicted"/>
<dbReference type="AlphaFoldDB" id="A0A928VSQ1"/>
<dbReference type="PANTHER" id="PTHR46401">
    <property type="entry name" value="GLYCOSYLTRANSFERASE WBBK-RELATED"/>
    <property type="match status" value="1"/>
</dbReference>
<dbReference type="Gene3D" id="3.40.50.2000">
    <property type="entry name" value="Glycogen Phosphorylase B"/>
    <property type="match status" value="1"/>
</dbReference>
<reference evidence="2" key="1">
    <citation type="submission" date="2020-10" db="EMBL/GenBank/DDBJ databases">
        <authorList>
            <person name="Castelo-Branco R."/>
            <person name="Eusebio N."/>
            <person name="Adriana R."/>
            <person name="Vieira A."/>
            <person name="Brugerolle De Fraissinette N."/>
            <person name="Rezende De Castro R."/>
            <person name="Schneider M.P."/>
            <person name="Vasconcelos V."/>
            <person name="Leao P.N."/>
        </authorList>
    </citation>
    <scope>NUCLEOTIDE SEQUENCE</scope>
    <source>
        <strain evidence="2">LEGE 11467</strain>
    </source>
</reference>
<dbReference type="PANTHER" id="PTHR46401:SF2">
    <property type="entry name" value="GLYCOSYLTRANSFERASE WBBK-RELATED"/>
    <property type="match status" value="1"/>
</dbReference>
<keyword evidence="3" id="KW-1185">Reference proteome</keyword>
<organism evidence="2 3">
    <name type="scientific">Zarconia navalis LEGE 11467</name>
    <dbReference type="NCBI Taxonomy" id="1828826"/>
    <lineage>
        <taxon>Bacteria</taxon>
        <taxon>Bacillati</taxon>
        <taxon>Cyanobacteriota</taxon>
        <taxon>Cyanophyceae</taxon>
        <taxon>Oscillatoriophycideae</taxon>
        <taxon>Oscillatoriales</taxon>
        <taxon>Oscillatoriales incertae sedis</taxon>
        <taxon>Zarconia</taxon>
        <taxon>Zarconia navalis</taxon>
    </lineage>
</organism>
<dbReference type="GO" id="GO:0009103">
    <property type="term" value="P:lipopolysaccharide biosynthetic process"/>
    <property type="evidence" value="ECO:0007669"/>
    <property type="project" value="TreeGrafter"/>
</dbReference>
<dbReference type="RefSeq" id="WP_264319937.1">
    <property type="nucleotide sequence ID" value="NZ_JADEXN010000024.1"/>
</dbReference>
<dbReference type="SUPFAM" id="SSF53756">
    <property type="entry name" value="UDP-Glycosyltransferase/glycogen phosphorylase"/>
    <property type="match status" value="1"/>
</dbReference>
<gene>
    <name evidence="2" type="ORF">IQ235_02570</name>
</gene>
<evidence type="ECO:0000256" key="1">
    <source>
        <dbReference type="ARBA" id="ARBA00022679"/>
    </source>
</evidence>
<dbReference type="GO" id="GO:0016757">
    <property type="term" value="F:glycosyltransferase activity"/>
    <property type="evidence" value="ECO:0007669"/>
    <property type="project" value="TreeGrafter"/>
</dbReference>
<dbReference type="Pfam" id="PF13692">
    <property type="entry name" value="Glyco_trans_1_4"/>
    <property type="match status" value="1"/>
</dbReference>
<evidence type="ECO:0000313" key="3">
    <source>
        <dbReference type="Proteomes" id="UP000621799"/>
    </source>
</evidence>
<sequence length="397" mass="44823">MQKYYTFFLRDTLPKSEAHIGQVVQSANAAANLGFRVVLLYLKKGWKAARPIDWIAPFQPTKPDRLLAGFYNIQEKLEVLPLSMPWPIDAVESKLTSSSTFVCKYYLRVHLRDRLQIVHSRDWNFVKAAVQNGIPAIYEHHHIEQKKFEPEIVNHPLFQVAVTVADSVLENLLENGMPPKKAIKLHNGFSQLFHVRHPQQAREWRQKLISGDRTHLVVYSGSLYKFKGIDLLIEAAKELPHVQFALAGGPDSQIEAYQNAIRQQQVSNVTLVGCLPQSELAGLLQAADVLVNPHLSGEAANFTSPLKLFDYMAAGKPIVASKIPPLKEFESSPLIAGWCEPDDPSAFSGCLQRVLEKYPHWNEASLHDPRLVGEFSWERRISKILDRVDTALCPVSR</sequence>
<evidence type="ECO:0000313" key="2">
    <source>
        <dbReference type="EMBL" id="MBE9039679.1"/>
    </source>
</evidence>
<dbReference type="Proteomes" id="UP000621799">
    <property type="component" value="Unassembled WGS sequence"/>
</dbReference>
<comment type="caution">
    <text evidence="2">The sequence shown here is derived from an EMBL/GenBank/DDBJ whole genome shotgun (WGS) entry which is preliminary data.</text>
</comment>